<proteinExistence type="inferred from homology"/>
<reference evidence="2 3" key="1">
    <citation type="submission" date="2017-04" db="EMBL/GenBank/DDBJ databases">
        <title>Comparative genome analysis of Subtercola boreus.</title>
        <authorList>
            <person name="Cho Y.-J."/>
            <person name="Cho A."/>
            <person name="Kim O.-S."/>
            <person name="Lee J.-I."/>
        </authorList>
    </citation>
    <scope>NUCLEOTIDE SEQUENCE [LARGE SCALE GENOMIC DNA]</scope>
    <source>
        <strain evidence="2 3">P27444</strain>
    </source>
</reference>
<dbReference type="InterPro" id="IPR000600">
    <property type="entry name" value="ROK"/>
</dbReference>
<organism evidence="2 3">
    <name type="scientific">Subtercola boreus</name>
    <dbReference type="NCBI Taxonomy" id="120213"/>
    <lineage>
        <taxon>Bacteria</taxon>
        <taxon>Bacillati</taxon>
        <taxon>Actinomycetota</taxon>
        <taxon>Actinomycetes</taxon>
        <taxon>Micrococcales</taxon>
        <taxon>Microbacteriaceae</taxon>
        <taxon>Subtercola</taxon>
    </lineage>
</organism>
<dbReference type="OrthoDB" id="8772678at2"/>
<evidence type="ECO:0000256" key="1">
    <source>
        <dbReference type="ARBA" id="ARBA00006479"/>
    </source>
</evidence>
<dbReference type="SUPFAM" id="SSF53067">
    <property type="entry name" value="Actin-like ATPase domain"/>
    <property type="match status" value="1"/>
</dbReference>
<comment type="caution">
    <text evidence="2">The sequence shown here is derived from an EMBL/GenBank/DDBJ whole genome shotgun (WGS) entry which is preliminary data.</text>
</comment>
<dbReference type="Pfam" id="PF00480">
    <property type="entry name" value="ROK"/>
    <property type="match status" value="1"/>
</dbReference>
<dbReference type="InterPro" id="IPR043129">
    <property type="entry name" value="ATPase_NBD"/>
</dbReference>
<protein>
    <recommendedName>
        <fullName evidence="4">Glucokinase</fullName>
    </recommendedName>
</protein>
<dbReference type="EMBL" id="NBXA01000003">
    <property type="protein sequence ID" value="RFA16349.1"/>
    <property type="molecule type" value="Genomic_DNA"/>
</dbReference>
<gene>
    <name evidence="2" type="ORF">B7R21_02955</name>
</gene>
<sequence length="342" mass="33541">MSASTVPVFEADEGRVSAGADAPAGELVLGIDIGGTKTAVGLVDTDGRVWAGTSARTPSELGPEAVVETAIRLAVAVLSRSGALPVLGCGVGSAGVIEPGVGRVISSTSSLPGWTGTPLSRLLATRLRMPVTVVNDVHAHAVGESQFGAGRGARTVLMVTAGTGIGGALVIDGTVQTGAHGASGHFGHMPSAEASGLPCTCGRSGHLEAVASGPAITSVYSARALPAGIDPATNAEAVFTLADGGDSLAAIVIDTAGMALGRTLGSLINALDPDVVVVGGGLSGGGDRWWSAVLRGIENEVIPMLRACPVVPAESGADAALAGAASVFRSEHPALIEAGAVS</sequence>
<evidence type="ECO:0000313" key="3">
    <source>
        <dbReference type="Proteomes" id="UP000256709"/>
    </source>
</evidence>
<name>A0A3E0W3M6_9MICO</name>
<dbReference type="PANTHER" id="PTHR18964">
    <property type="entry name" value="ROK (REPRESSOR, ORF, KINASE) FAMILY"/>
    <property type="match status" value="1"/>
</dbReference>
<comment type="similarity">
    <text evidence="1">Belongs to the ROK (NagC/XylR) family.</text>
</comment>
<accession>A0A3E0W3M6</accession>
<dbReference type="AlphaFoldDB" id="A0A3E0W3M6"/>
<evidence type="ECO:0008006" key="4">
    <source>
        <dbReference type="Google" id="ProtNLM"/>
    </source>
</evidence>
<dbReference type="RefSeq" id="WP_116281745.1">
    <property type="nucleotide sequence ID" value="NZ_NBXA01000003.1"/>
</dbReference>
<dbReference type="Gene3D" id="3.30.420.40">
    <property type="match status" value="2"/>
</dbReference>
<dbReference type="PANTHER" id="PTHR18964:SF169">
    <property type="entry name" value="N-ACETYLMANNOSAMINE KINASE"/>
    <property type="match status" value="1"/>
</dbReference>
<dbReference type="Proteomes" id="UP000256709">
    <property type="component" value="Unassembled WGS sequence"/>
</dbReference>
<evidence type="ECO:0000313" key="2">
    <source>
        <dbReference type="EMBL" id="RFA16349.1"/>
    </source>
</evidence>